<name>A0A3D8I680_9HELI</name>
<dbReference type="RefSeq" id="WP_104700037.1">
    <property type="nucleotide sequence ID" value="NZ_FZPP01000020.1"/>
</dbReference>
<evidence type="ECO:0000256" key="1">
    <source>
        <dbReference type="ARBA" id="ARBA00006226"/>
    </source>
</evidence>
<sequence>MQFVYSKKAQKQFKKLDIITQKRIKDFTQELETLENPRCKGKPLIGNLGGFWRYRVGDYRIICEILDRELIIYAFSISHRKESY</sequence>
<organism evidence="3 4">
    <name type="scientific">Helicobacter marmotae</name>
    <dbReference type="NCBI Taxonomy" id="152490"/>
    <lineage>
        <taxon>Bacteria</taxon>
        <taxon>Pseudomonadati</taxon>
        <taxon>Campylobacterota</taxon>
        <taxon>Epsilonproteobacteria</taxon>
        <taxon>Campylobacterales</taxon>
        <taxon>Helicobacteraceae</taxon>
        <taxon>Helicobacter</taxon>
    </lineage>
</organism>
<reference evidence="3 4" key="1">
    <citation type="submission" date="2018-04" db="EMBL/GenBank/DDBJ databases">
        <title>Novel Campyloabacter and Helicobacter Species and Strains.</title>
        <authorList>
            <person name="Mannion A.J."/>
            <person name="Shen Z."/>
            <person name="Fox J.G."/>
        </authorList>
    </citation>
    <scope>NUCLEOTIDE SEQUENCE [LARGE SCALE GENOMIC DNA]</scope>
    <source>
        <strain evidence="3 4">MIT 98-6070</strain>
    </source>
</reference>
<dbReference type="Pfam" id="PF05016">
    <property type="entry name" value="ParE_toxin"/>
    <property type="match status" value="1"/>
</dbReference>
<protein>
    <submittedName>
        <fullName evidence="3">Type II toxin-antitoxin system RelE/ParE family toxin</fullName>
    </submittedName>
</protein>
<dbReference type="EMBL" id="NXLR01000002">
    <property type="protein sequence ID" value="RDU60680.1"/>
    <property type="molecule type" value="Genomic_DNA"/>
</dbReference>
<keyword evidence="4" id="KW-1185">Reference proteome</keyword>
<dbReference type="PANTHER" id="PTHR35601">
    <property type="entry name" value="TOXIN RELE"/>
    <property type="match status" value="1"/>
</dbReference>
<dbReference type="NCBIfam" id="TIGR02385">
    <property type="entry name" value="RelE_StbE"/>
    <property type="match status" value="1"/>
</dbReference>
<dbReference type="InterPro" id="IPR007712">
    <property type="entry name" value="RelE/ParE_toxin"/>
</dbReference>
<keyword evidence="2" id="KW-1277">Toxin-antitoxin system</keyword>
<dbReference type="InterPro" id="IPR035093">
    <property type="entry name" value="RelE/ParE_toxin_dom_sf"/>
</dbReference>
<evidence type="ECO:0000313" key="4">
    <source>
        <dbReference type="Proteomes" id="UP000256599"/>
    </source>
</evidence>
<evidence type="ECO:0000313" key="3">
    <source>
        <dbReference type="EMBL" id="RDU60680.1"/>
    </source>
</evidence>
<dbReference type="SUPFAM" id="SSF143011">
    <property type="entry name" value="RelE-like"/>
    <property type="match status" value="1"/>
</dbReference>
<comment type="caution">
    <text evidence="3">The sequence shown here is derived from an EMBL/GenBank/DDBJ whole genome shotgun (WGS) entry which is preliminary data.</text>
</comment>
<dbReference type="Proteomes" id="UP000256599">
    <property type="component" value="Unassembled WGS sequence"/>
</dbReference>
<dbReference type="AlphaFoldDB" id="A0A3D8I680"/>
<dbReference type="OrthoDB" id="9797723at2"/>
<accession>A0A3D8I680</accession>
<gene>
    <name evidence="3" type="ORF">CQA63_01495</name>
</gene>
<comment type="similarity">
    <text evidence="1">Belongs to the RelE toxin family.</text>
</comment>
<dbReference type="Gene3D" id="3.30.2310.20">
    <property type="entry name" value="RelE-like"/>
    <property type="match status" value="1"/>
</dbReference>
<proteinExistence type="inferred from homology"/>
<evidence type="ECO:0000256" key="2">
    <source>
        <dbReference type="ARBA" id="ARBA00022649"/>
    </source>
</evidence>
<dbReference type="PANTHER" id="PTHR35601:SF1">
    <property type="entry name" value="TOXIN RELE"/>
    <property type="match status" value="1"/>
</dbReference>